<dbReference type="PANTHER" id="PTHR12146">
    <property type="entry name" value="40S RIBOSOMAL PROTEIN S10"/>
    <property type="match status" value="1"/>
</dbReference>
<name>A0A6A2Y489_HIBSY</name>
<evidence type="ECO:0000313" key="7">
    <source>
        <dbReference type="EMBL" id="KAE8675615.1"/>
    </source>
</evidence>
<sequence length="135" mass="15346">MIIPEKNRREISKYLFQEGICYAKKDYNLAKHPETDVPNLQVIKLMQSFKSKESLKLLLGCIITGDTVRANWHFSHEARWGPMVMLPWLLEVYRGPVLSVYRGQGTTVAAAVVAVRVKAWGLLAWLARIVFGFVG</sequence>
<dbReference type="GO" id="GO:0003735">
    <property type="term" value="F:structural constituent of ribosome"/>
    <property type="evidence" value="ECO:0007669"/>
    <property type="project" value="TreeGrafter"/>
</dbReference>
<dbReference type="Pfam" id="PF03501">
    <property type="entry name" value="S10_plectin"/>
    <property type="match status" value="1"/>
</dbReference>
<keyword evidence="5" id="KW-0687">Ribonucleoprotein</keyword>
<dbReference type="EMBL" id="VEPZ02001395">
    <property type="protein sequence ID" value="KAE8675615.1"/>
    <property type="molecule type" value="Genomic_DNA"/>
</dbReference>
<feature type="domain" description="Plectin/eS10 N-terminal" evidence="6">
    <location>
        <begin position="3"/>
        <end position="56"/>
    </location>
</feature>
<keyword evidence="8" id="KW-1185">Reference proteome</keyword>
<dbReference type="GO" id="GO:0022627">
    <property type="term" value="C:cytosolic small ribosomal subunit"/>
    <property type="evidence" value="ECO:0007669"/>
    <property type="project" value="TreeGrafter"/>
</dbReference>
<dbReference type="GO" id="GO:0003723">
    <property type="term" value="F:RNA binding"/>
    <property type="evidence" value="ECO:0007669"/>
    <property type="project" value="TreeGrafter"/>
</dbReference>
<evidence type="ECO:0000313" key="8">
    <source>
        <dbReference type="Proteomes" id="UP000436088"/>
    </source>
</evidence>
<gene>
    <name evidence="7" type="ORF">F3Y22_tig00111650pilonHSYRG00003</name>
</gene>
<keyword evidence="4 7" id="KW-0689">Ribosomal protein</keyword>
<dbReference type="InterPro" id="IPR036388">
    <property type="entry name" value="WH-like_DNA-bd_sf"/>
</dbReference>
<evidence type="ECO:0000256" key="3">
    <source>
        <dbReference type="ARBA" id="ARBA00022490"/>
    </source>
</evidence>
<evidence type="ECO:0000259" key="6">
    <source>
        <dbReference type="Pfam" id="PF03501"/>
    </source>
</evidence>
<proteinExistence type="inferred from homology"/>
<comment type="caution">
    <text evidence="7">The sequence shown here is derived from an EMBL/GenBank/DDBJ whole genome shotgun (WGS) entry which is preliminary data.</text>
</comment>
<evidence type="ECO:0000256" key="4">
    <source>
        <dbReference type="ARBA" id="ARBA00022980"/>
    </source>
</evidence>
<comment type="subcellular location">
    <subcellularLocation>
        <location evidence="1">Cytoplasm</location>
    </subcellularLocation>
</comment>
<accession>A0A6A2Y489</accession>
<comment type="similarity">
    <text evidence="2">Belongs to the eukaryotic ribosomal protein eS10 family.</text>
</comment>
<evidence type="ECO:0000256" key="5">
    <source>
        <dbReference type="ARBA" id="ARBA00023274"/>
    </source>
</evidence>
<dbReference type="Gene3D" id="1.10.10.10">
    <property type="entry name" value="Winged helix-like DNA-binding domain superfamily/Winged helix DNA-binding domain"/>
    <property type="match status" value="1"/>
</dbReference>
<keyword evidence="3" id="KW-0963">Cytoplasm</keyword>
<organism evidence="7 8">
    <name type="scientific">Hibiscus syriacus</name>
    <name type="common">Rose of Sharon</name>
    <dbReference type="NCBI Taxonomy" id="106335"/>
    <lineage>
        <taxon>Eukaryota</taxon>
        <taxon>Viridiplantae</taxon>
        <taxon>Streptophyta</taxon>
        <taxon>Embryophyta</taxon>
        <taxon>Tracheophyta</taxon>
        <taxon>Spermatophyta</taxon>
        <taxon>Magnoliopsida</taxon>
        <taxon>eudicotyledons</taxon>
        <taxon>Gunneridae</taxon>
        <taxon>Pentapetalae</taxon>
        <taxon>rosids</taxon>
        <taxon>malvids</taxon>
        <taxon>Malvales</taxon>
        <taxon>Malvaceae</taxon>
        <taxon>Malvoideae</taxon>
        <taxon>Hibiscus</taxon>
    </lineage>
</organism>
<evidence type="ECO:0000256" key="1">
    <source>
        <dbReference type="ARBA" id="ARBA00004496"/>
    </source>
</evidence>
<evidence type="ECO:0000256" key="2">
    <source>
        <dbReference type="ARBA" id="ARBA00007278"/>
    </source>
</evidence>
<dbReference type="InterPro" id="IPR037447">
    <property type="entry name" value="Ribosomal_eS10"/>
</dbReference>
<dbReference type="PANTHER" id="PTHR12146:SF0">
    <property type="entry name" value="RIBOSOMAL PROTEIN S10"/>
    <property type="match status" value="1"/>
</dbReference>
<dbReference type="Proteomes" id="UP000436088">
    <property type="component" value="Unassembled WGS sequence"/>
</dbReference>
<dbReference type="InterPro" id="IPR005326">
    <property type="entry name" value="Plectin_eS10_N"/>
</dbReference>
<protein>
    <submittedName>
        <fullName evidence="7">40S ribosomal protein S10-2</fullName>
    </submittedName>
</protein>
<reference evidence="7" key="1">
    <citation type="submission" date="2019-09" db="EMBL/GenBank/DDBJ databases">
        <title>Draft genome information of white flower Hibiscus syriacus.</title>
        <authorList>
            <person name="Kim Y.-M."/>
        </authorList>
    </citation>
    <scope>NUCLEOTIDE SEQUENCE [LARGE SCALE GENOMIC DNA]</scope>
    <source>
        <strain evidence="7">YM2019G1</strain>
    </source>
</reference>
<dbReference type="AlphaFoldDB" id="A0A6A2Y489"/>